<reference evidence="1 2" key="1">
    <citation type="submission" date="2024-07" db="EMBL/GenBank/DDBJ databases">
        <title>Enhanced genomic and transcriptomic resources for Trichinella pseudospiralis and T. spiralis underpin the discovery of pronounced molecular differences between stages and species.</title>
        <authorList>
            <person name="Pasi K.K."/>
            <person name="La Rosa G."/>
            <person name="Gomez-Morales M.A."/>
            <person name="Tosini F."/>
            <person name="Sumanam S."/>
            <person name="Young N.D."/>
            <person name="Chang B.C."/>
            <person name="Robin G.B."/>
        </authorList>
    </citation>
    <scope>NUCLEOTIDE SEQUENCE [LARGE SCALE GENOMIC DNA]</scope>
    <source>
        <strain evidence="1">ISS534</strain>
    </source>
</reference>
<sequence>MGTKNTVHVTSHEELEFMTAFNRTMVETLESRKKLETGKNRTVISRTGRDSSNCDNAASWWYCQPSNLKAAFNRASQRTVIDSVHRRREDVRN</sequence>
<gene>
    <name evidence="1" type="ORF">TSPI_04586</name>
</gene>
<name>A0ABR3K579_TRISP</name>
<proteinExistence type="predicted"/>
<organism evidence="1 2">
    <name type="scientific">Trichinella spiralis</name>
    <name type="common">Trichina worm</name>
    <dbReference type="NCBI Taxonomy" id="6334"/>
    <lineage>
        <taxon>Eukaryota</taxon>
        <taxon>Metazoa</taxon>
        <taxon>Ecdysozoa</taxon>
        <taxon>Nematoda</taxon>
        <taxon>Enoplea</taxon>
        <taxon>Dorylaimia</taxon>
        <taxon>Trichinellida</taxon>
        <taxon>Trichinellidae</taxon>
        <taxon>Trichinella</taxon>
    </lineage>
</organism>
<evidence type="ECO:0000313" key="1">
    <source>
        <dbReference type="EMBL" id="KAL1229387.1"/>
    </source>
</evidence>
<protein>
    <submittedName>
        <fullName evidence="1">Peroxisomal membrane protein</fullName>
    </submittedName>
</protein>
<evidence type="ECO:0000313" key="2">
    <source>
        <dbReference type="Proteomes" id="UP001558632"/>
    </source>
</evidence>
<comment type="caution">
    <text evidence="1">The sequence shown here is derived from an EMBL/GenBank/DDBJ whole genome shotgun (WGS) entry which is preliminary data.</text>
</comment>
<accession>A0ABR3K579</accession>
<keyword evidence="2" id="KW-1185">Reference proteome</keyword>
<dbReference type="EMBL" id="JBEUSY010000490">
    <property type="protein sequence ID" value="KAL1229387.1"/>
    <property type="molecule type" value="Genomic_DNA"/>
</dbReference>
<dbReference type="Proteomes" id="UP001558632">
    <property type="component" value="Unassembled WGS sequence"/>
</dbReference>